<dbReference type="PANTHER" id="PTHR46233:SF3">
    <property type="entry name" value="HYDROXYACYLGLUTATHIONE HYDROLASE GLOC"/>
    <property type="match status" value="1"/>
</dbReference>
<evidence type="ECO:0000313" key="6">
    <source>
        <dbReference type="EMBL" id="MBT1701525.1"/>
    </source>
</evidence>
<evidence type="ECO:0000256" key="2">
    <source>
        <dbReference type="ARBA" id="ARBA00022723"/>
    </source>
</evidence>
<sequence>MISIQSFVFNAFQENTFVLYDETKDCVVVDPGCYDQEERDELVDFIAQQELHVKLLLNTHCHVDHVLGNYFVREKYNTRLLIHAVEERVLRAQKVIAPNYGMVQYHEALPDAYLEEGEIVKFGNQELKVIFVPGHSPGHVAFYNEQSKVLIGGDVLFYNSIGRTDLPGGNFDTLIASIHQKLFTLPDDVKVYPGHGPATTIGFEKRTNPFCAVANVKL</sequence>
<comment type="caution">
    <text evidence="6">The sequence shown here is derived from an EMBL/GenBank/DDBJ whole genome shotgun (WGS) entry which is preliminary data.</text>
</comment>
<dbReference type="PANTHER" id="PTHR46233">
    <property type="entry name" value="HYDROXYACYLGLUTATHIONE HYDROLASE GLOC"/>
    <property type="match status" value="1"/>
</dbReference>
<organism evidence="6 7">
    <name type="scientific">Chryseosolibacter histidini</name>
    <dbReference type="NCBI Taxonomy" id="2782349"/>
    <lineage>
        <taxon>Bacteria</taxon>
        <taxon>Pseudomonadati</taxon>
        <taxon>Bacteroidota</taxon>
        <taxon>Cytophagia</taxon>
        <taxon>Cytophagales</taxon>
        <taxon>Chryseotaleaceae</taxon>
        <taxon>Chryseosolibacter</taxon>
    </lineage>
</organism>
<gene>
    <name evidence="6" type="ORF">KK083_31825</name>
</gene>
<name>A0AAP2DS84_9BACT</name>
<evidence type="ECO:0000259" key="5">
    <source>
        <dbReference type="SMART" id="SM00849"/>
    </source>
</evidence>
<dbReference type="Pfam" id="PF00753">
    <property type="entry name" value="Lactamase_B"/>
    <property type="match status" value="1"/>
</dbReference>
<proteinExistence type="predicted"/>
<keyword evidence="4" id="KW-0862">Zinc</keyword>
<dbReference type="SUPFAM" id="SSF56281">
    <property type="entry name" value="Metallo-hydrolase/oxidoreductase"/>
    <property type="match status" value="1"/>
</dbReference>
<reference evidence="6 7" key="1">
    <citation type="submission" date="2021-05" db="EMBL/GenBank/DDBJ databases">
        <title>A Polyphasic approach of four new species of the genus Ohtaekwangia: Ohtaekwangia histidinii sp. nov., Ohtaekwangia cretensis sp. nov., Ohtaekwangia indiensis sp. nov., Ohtaekwangia reichenbachii sp. nov. from diverse environment.</title>
        <authorList>
            <person name="Octaviana S."/>
        </authorList>
    </citation>
    <scope>NUCLEOTIDE SEQUENCE [LARGE SCALE GENOMIC DNA]</scope>
    <source>
        <strain evidence="6 7">PWU4</strain>
    </source>
</reference>
<dbReference type="CDD" id="cd06262">
    <property type="entry name" value="metallo-hydrolase-like_MBL-fold"/>
    <property type="match status" value="1"/>
</dbReference>
<dbReference type="SMART" id="SM00849">
    <property type="entry name" value="Lactamase_B"/>
    <property type="match status" value="1"/>
</dbReference>
<evidence type="ECO:0000256" key="3">
    <source>
        <dbReference type="ARBA" id="ARBA00022801"/>
    </source>
</evidence>
<protein>
    <submittedName>
        <fullName evidence="6">MBL fold metallo-hydrolase</fullName>
    </submittedName>
</protein>
<evidence type="ECO:0000256" key="4">
    <source>
        <dbReference type="ARBA" id="ARBA00022833"/>
    </source>
</evidence>
<dbReference type="Proteomes" id="UP001319200">
    <property type="component" value="Unassembled WGS sequence"/>
</dbReference>
<evidence type="ECO:0000313" key="7">
    <source>
        <dbReference type="Proteomes" id="UP001319200"/>
    </source>
</evidence>
<accession>A0AAP2DS84</accession>
<dbReference type="InterPro" id="IPR051453">
    <property type="entry name" value="MBL_Glyoxalase_II"/>
</dbReference>
<dbReference type="GO" id="GO:0046872">
    <property type="term" value="F:metal ion binding"/>
    <property type="evidence" value="ECO:0007669"/>
    <property type="project" value="UniProtKB-KW"/>
</dbReference>
<feature type="domain" description="Metallo-beta-lactamase" evidence="5">
    <location>
        <begin position="13"/>
        <end position="195"/>
    </location>
</feature>
<dbReference type="GO" id="GO:0016787">
    <property type="term" value="F:hydrolase activity"/>
    <property type="evidence" value="ECO:0007669"/>
    <property type="project" value="UniProtKB-KW"/>
</dbReference>
<dbReference type="InterPro" id="IPR036866">
    <property type="entry name" value="RibonucZ/Hydroxyglut_hydro"/>
</dbReference>
<dbReference type="Gene3D" id="3.60.15.10">
    <property type="entry name" value="Ribonuclease Z/Hydroxyacylglutathione hydrolase-like"/>
    <property type="match status" value="1"/>
</dbReference>
<dbReference type="EMBL" id="JAHESF010000077">
    <property type="protein sequence ID" value="MBT1701525.1"/>
    <property type="molecule type" value="Genomic_DNA"/>
</dbReference>
<dbReference type="AlphaFoldDB" id="A0AAP2DS84"/>
<dbReference type="RefSeq" id="WP_254170206.1">
    <property type="nucleotide sequence ID" value="NZ_JAHESF010000077.1"/>
</dbReference>
<keyword evidence="7" id="KW-1185">Reference proteome</keyword>
<keyword evidence="3" id="KW-0378">Hydrolase</keyword>
<dbReference type="InterPro" id="IPR001279">
    <property type="entry name" value="Metallo-B-lactamas"/>
</dbReference>
<keyword evidence="2" id="KW-0479">Metal-binding</keyword>
<evidence type="ECO:0000256" key="1">
    <source>
        <dbReference type="ARBA" id="ARBA00001947"/>
    </source>
</evidence>
<comment type="cofactor">
    <cofactor evidence="1">
        <name>Zn(2+)</name>
        <dbReference type="ChEBI" id="CHEBI:29105"/>
    </cofactor>
</comment>